<dbReference type="Proteomes" id="UP001234178">
    <property type="component" value="Unassembled WGS sequence"/>
</dbReference>
<organism evidence="1 2">
    <name type="scientific">Daphnia magna</name>
    <dbReference type="NCBI Taxonomy" id="35525"/>
    <lineage>
        <taxon>Eukaryota</taxon>
        <taxon>Metazoa</taxon>
        <taxon>Ecdysozoa</taxon>
        <taxon>Arthropoda</taxon>
        <taxon>Crustacea</taxon>
        <taxon>Branchiopoda</taxon>
        <taxon>Diplostraca</taxon>
        <taxon>Cladocera</taxon>
        <taxon>Anomopoda</taxon>
        <taxon>Daphniidae</taxon>
        <taxon>Daphnia</taxon>
    </lineage>
</organism>
<comment type="caution">
    <text evidence="1">The sequence shown here is derived from an EMBL/GenBank/DDBJ whole genome shotgun (WGS) entry which is preliminary data.</text>
</comment>
<gene>
    <name evidence="1" type="ORF">OUZ56_027825</name>
</gene>
<name>A0ABR0B233_9CRUS</name>
<proteinExistence type="predicted"/>
<evidence type="ECO:0000313" key="2">
    <source>
        <dbReference type="Proteomes" id="UP001234178"/>
    </source>
</evidence>
<protein>
    <submittedName>
        <fullName evidence="1">Uncharacterized protein</fullName>
    </submittedName>
</protein>
<accession>A0ABR0B233</accession>
<sequence>MNISRCSAAACRDRFVHNNQTITPYLFTVKLDDLISLDAYRLWANLTNVLSLPSIEDEAVGYMQTMKVFAQEEEEEEKKL</sequence>
<keyword evidence="2" id="KW-1185">Reference proteome</keyword>
<dbReference type="EMBL" id="JAOYFB010000040">
    <property type="protein sequence ID" value="KAK4035741.1"/>
    <property type="molecule type" value="Genomic_DNA"/>
</dbReference>
<evidence type="ECO:0000313" key="1">
    <source>
        <dbReference type="EMBL" id="KAK4035741.1"/>
    </source>
</evidence>
<reference evidence="1 2" key="1">
    <citation type="journal article" date="2023" name="Nucleic Acids Res.">
        <title>The hologenome of Daphnia magna reveals possible DNA methylation and microbiome-mediated evolution of the host genome.</title>
        <authorList>
            <person name="Chaturvedi A."/>
            <person name="Li X."/>
            <person name="Dhandapani V."/>
            <person name="Marshall H."/>
            <person name="Kissane S."/>
            <person name="Cuenca-Cambronero M."/>
            <person name="Asole G."/>
            <person name="Calvet F."/>
            <person name="Ruiz-Romero M."/>
            <person name="Marangio P."/>
            <person name="Guigo R."/>
            <person name="Rago D."/>
            <person name="Mirbahai L."/>
            <person name="Eastwood N."/>
            <person name="Colbourne J.K."/>
            <person name="Zhou J."/>
            <person name="Mallon E."/>
            <person name="Orsini L."/>
        </authorList>
    </citation>
    <scope>NUCLEOTIDE SEQUENCE [LARGE SCALE GENOMIC DNA]</scope>
    <source>
        <strain evidence="1">LRV0_1</strain>
    </source>
</reference>